<dbReference type="InterPro" id="IPR027417">
    <property type="entry name" value="P-loop_NTPase"/>
</dbReference>
<gene>
    <name evidence="1" type="ORF">G7Y85_03435</name>
</gene>
<dbReference type="Proteomes" id="UP000472676">
    <property type="component" value="Unassembled WGS sequence"/>
</dbReference>
<dbReference type="AlphaFoldDB" id="A0A6M2BN27"/>
<name>A0A6M2BN27_9GAMM</name>
<keyword evidence="1" id="KW-0547">Nucleotide-binding</keyword>
<dbReference type="EMBL" id="JAAMOW010000001">
    <property type="protein sequence ID" value="NGY03804.1"/>
    <property type="molecule type" value="Genomic_DNA"/>
</dbReference>
<comment type="caution">
    <text evidence="1">The sequence shown here is derived from an EMBL/GenBank/DDBJ whole genome shotgun (WGS) entry which is preliminary data.</text>
</comment>
<keyword evidence="1" id="KW-0067">ATP-binding</keyword>
<keyword evidence="2" id="KW-1185">Reference proteome</keyword>
<dbReference type="Gene3D" id="3.40.50.300">
    <property type="entry name" value="P-loop containing nucleotide triphosphate hydrolases"/>
    <property type="match status" value="1"/>
</dbReference>
<dbReference type="SUPFAM" id="SSF52540">
    <property type="entry name" value="P-loop containing nucleoside triphosphate hydrolases"/>
    <property type="match status" value="1"/>
</dbReference>
<evidence type="ECO:0000313" key="1">
    <source>
        <dbReference type="EMBL" id="NGY03804.1"/>
    </source>
</evidence>
<evidence type="ECO:0000313" key="2">
    <source>
        <dbReference type="Proteomes" id="UP000472676"/>
    </source>
</evidence>
<accession>A0A6M2BN27</accession>
<reference evidence="1 2" key="1">
    <citation type="journal article" date="2014" name="Int. J. Syst. Evol. Microbiol.">
        <title>Solimonas terrae sp. nov., isolated from soil.</title>
        <authorList>
            <person name="Kim S.J."/>
            <person name="Moon J.Y."/>
            <person name="Weon H.Y."/>
            <person name="Ahn J.H."/>
            <person name="Chen W.M."/>
            <person name="Kwon S.W."/>
        </authorList>
    </citation>
    <scope>NUCLEOTIDE SEQUENCE [LARGE SCALE GENOMIC DNA]</scope>
    <source>
        <strain evidence="1 2">KIS83-12</strain>
    </source>
</reference>
<proteinExistence type="predicted"/>
<dbReference type="RefSeq" id="WP_166251651.1">
    <property type="nucleotide sequence ID" value="NZ_JAAMOW010000001.1"/>
</dbReference>
<protein>
    <submittedName>
        <fullName evidence="1">ATP-binding protein</fullName>
    </submittedName>
</protein>
<sequence>MVGLPCSGKTTLARELEQRYSALRLTPDEWQVRLFGQDAADPRHNGRHGLIEALQWDIAERALALGTNVILDYGFWAREEREDFRARAKRLGASSEVHFLDVPAPELLRRLAQRNAQPGLSFHIAEEMMKPWIERFQKPGVDELQRRNQS</sequence>
<organism evidence="1 2">
    <name type="scientific">Solimonas terrae</name>
    <dbReference type="NCBI Taxonomy" id="1396819"/>
    <lineage>
        <taxon>Bacteria</taxon>
        <taxon>Pseudomonadati</taxon>
        <taxon>Pseudomonadota</taxon>
        <taxon>Gammaproteobacteria</taxon>
        <taxon>Nevskiales</taxon>
        <taxon>Nevskiaceae</taxon>
        <taxon>Solimonas</taxon>
    </lineage>
</organism>
<dbReference type="GO" id="GO:0005524">
    <property type="term" value="F:ATP binding"/>
    <property type="evidence" value="ECO:0007669"/>
    <property type="project" value="UniProtKB-KW"/>
</dbReference>
<dbReference type="Pfam" id="PF13671">
    <property type="entry name" value="AAA_33"/>
    <property type="match status" value="1"/>
</dbReference>